<keyword evidence="1" id="KW-0344">Guanine-nucleotide releasing factor</keyword>
<dbReference type="SUPFAM" id="SSF50985">
    <property type="entry name" value="RCC1/BLIP-II"/>
    <property type="match status" value="1"/>
</dbReference>
<evidence type="ECO:0000256" key="3">
    <source>
        <dbReference type="PROSITE-ProRule" id="PRU00235"/>
    </source>
</evidence>
<reference evidence="6 7" key="1">
    <citation type="journal article" date="2019" name="PLoS ONE">
        <title>Comparative genome analysis indicates high evolutionary potential of pathogenicity genes in Colletotrichum tanaceti.</title>
        <authorList>
            <person name="Lelwala R.V."/>
            <person name="Korhonen P.K."/>
            <person name="Young N.D."/>
            <person name="Scott J.B."/>
            <person name="Ades P.A."/>
            <person name="Gasser R.B."/>
            <person name="Taylor P.W.J."/>
        </authorList>
    </citation>
    <scope>NUCLEOTIDE SEQUENCE [LARGE SCALE GENOMIC DNA]</scope>
    <source>
        <strain evidence="6">BRIP57314</strain>
    </source>
</reference>
<evidence type="ECO:0000313" key="7">
    <source>
        <dbReference type="Proteomes" id="UP000310108"/>
    </source>
</evidence>
<feature type="region of interest" description="Disordered" evidence="4">
    <location>
        <begin position="110"/>
        <end position="131"/>
    </location>
</feature>
<dbReference type="Gene3D" id="2.130.10.30">
    <property type="entry name" value="Regulator of chromosome condensation 1/beta-lactamase-inhibitor protein II"/>
    <property type="match status" value="1"/>
</dbReference>
<dbReference type="AlphaFoldDB" id="A0A4U6XK33"/>
<feature type="repeat" description="RCC1" evidence="3">
    <location>
        <begin position="165"/>
        <end position="220"/>
    </location>
</feature>
<feature type="compositionally biased region" description="Pro residues" evidence="4">
    <location>
        <begin position="14"/>
        <end position="24"/>
    </location>
</feature>
<feature type="repeat" description="RCC1" evidence="3">
    <location>
        <begin position="276"/>
        <end position="332"/>
    </location>
</feature>
<organism evidence="6 7">
    <name type="scientific">Colletotrichum tanaceti</name>
    <dbReference type="NCBI Taxonomy" id="1306861"/>
    <lineage>
        <taxon>Eukaryota</taxon>
        <taxon>Fungi</taxon>
        <taxon>Dikarya</taxon>
        <taxon>Ascomycota</taxon>
        <taxon>Pezizomycotina</taxon>
        <taxon>Sordariomycetes</taxon>
        <taxon>Hypocreomycetidae</taxon>
        <taxon>Glomerellales</taxon>
        <taxon>Glomerellaceae</taxon>
        <taxon>Colletotrichum</taxon>
        <taxon>Colletotrichum destructivum species complex</taxon>
    </lineage>
</organism>
<name>A0A4U6XK33_9PEZI</name>
<feature type="region of interest" description="Disordered" evidence="4">
    <location>
        <begin position="410"/>
        <end position="442"/>
    </location>
</feature>
<dbReference type="PANTHER" id="PTHR45982">
    <property type="entry name" value="REGULATOR OF CHROMOSOME CONDENSATION"/>
    <property type="match status" value="1"/>
</dbReference>
<sequence length="585" mass="63696">MTTTLTSRPKKPAAQPPPPRPRPAAPSQDGDGIPNRPTRPSRVLDVAVWGSGENCELGLGTRVTEAPRPRLAHTHLSPETVAVVQVAAGGMHCVALTRDGTVLTWGVNDDGALGRDKSPDTAEEGPEDLLGPFESTPGRVAFQQDVDVVQVAATNSACFALTAEGTVYGWGSFAGGDGNFGFLHAKPPKTTERLPVRVPGLENIVQLAGGANHALALTGDGNVLAWGSGEQNELGRRVLERRRFDTLLPRRVGLPKNKTAKVFAGSHHSFAIDTAGRVWAFGLNNFGQCGIPTREDTGFTTVVSPTVVESLDEYDVRHIAGGLHHSIACTKSGEVLVWGRCDDGQMGIDLDRVPREHIIFDYRARPRVLNVPTEVSIPDNPAAFVAAGIDNCFSALRPWYRADWPRPASVPEASSASRLDRACRNRDPPPPPLPSLSPGPPRPPHTMMKFRFEALSFWTQVRLTWVSGSTDSSMFQMVCSVSMAVMMKPQGVAIMSILRRLRIHFRLSGSEVPAPATNVGQQVALKLGSSSWMQERWWKIWRSSSSRSTGTRIEAEGRAWSMYRHAARRWAEPAWMRLSTGICLK</sequence>
<dbReference type="InterPro" id="IPR000408">
    <property type="entry name" value="Reg_chr_condens"/>
</dbReference>
<dbReference type="EMBL" id="PJEX01000129">
    <property type="protein sequence ID" value="TKW54607.1"/>
    <property type="molecule type" value="Genomic_DNA"/>
</dbReference>
<evidence type="ECO:0000256" key="2">
    <source>
        <dbReference type="ARBA" id="ARBA00022737"/>
    </source>
</evidence>
<dbReference type="InterPro" id="IPR058923">
    <property type="entry name" value="RCC1-like_dom"/>
</dbReference>
<feature type="domain" description="RCC1-like" evidence="5">
    <location>
        <begin position="45"/>
        <end position="393"/>
    </location>
</feature>
<dbReference type="Proteomes" id="UP000310108">
    <property type="component" value="Unassembled WGS sequence"/>
</dbReference>
<feature type="repeat" description="RCC1" evidence="3">
    <location>
        <begin position="333"/>
        <end position="398"/>
    </location>
</feature>
<dbReference type="InterPro" id="IPR009091">
    <property type="entry name" value="RCC1/BLIP-II"/>
</dbReference>
<feature type="repeat" description="RCC1" evidence="3">
    <location>
        <begin position="44"/>
        <end position="99"/>
    </location>
</feature>
<proteinExistence type="predicted"/>
<keyword evidence="7" id="KW-1185">Reference proteome</keyword>
<dbReference type="GO" id="GO:0005085">
    <property type="term" value="F:guanyl-nucleotide exchange factor activity"/>
    <property type="evidence" value="ECO:0007669"/>
    <property type="project" value="TreeGrafter"/>
</dbReference>
<protein>
    <submittedName>
        <fullName evidence="6">Protein pim1</fullName>
    </submittedName>
</protein>
<feature type="repeat" description="RCC1" evidence="3">
    <location>
        <begin position="221"/>
        <end position="275"/>
    </location>
</feature>
<dbReference type="STRING" id="1306861.A0A4U6XK33"/>
<feature type="region of interest" description="Disordered" evidence="4">
    <location>
        <begin position="1"/>
        <end position="41"/>
    </location>
</feature>
<evidence type="ECO:0000313" key="6">
    <source>
        <dbReference type="EMBL" id="TKW54607.1"/>
    </source>
</evidence>
<dbReference type="InterPro" id="IPR051553">
    <property type="entry name" value="Ran_GTPase-activating"/>
</dbReference>
<dbReference type="Pfam" id="PF25390">
    <property type="entry name" value="WD40_RLD"/>
    <property type="match status" value="1"/>
</dbReference>
<dbReference type="PROSITE" id="PS00626">
    <property type="entry name" value="RCC1_2"/>
    <property type="match status" value="1"/>
</dbReference>
<accession>A0A4U6XK33</accession>
<keyword evidence="2" id="KW-0677">Repeat</keyword>
<feature type="compositionally biased region" description="Basic and acidic residues" evidence="4">
    <location>
        <begin position="418"/>
        <end position="427"/>
    </location>
</feature>
<feature type="repeat" description="RCC1" evidence="3">
    <location>
        <begin position="100"/>
        <end position="164"/>
    </location>
</feature>
<evidence type="ECO:0000256" key="1">
    <source>
        <dbReference type="ARBA" id="ARBA00022658"/>
    </source>
</evidence>
<dbReference type="GO" id="GO:0005737">
    <property type="term" value="C:cytoplasm"/>
    <property type="evidence" value="ECO:0007669"/>
    <property type="project" value="TreeGrafter"/>
</dbReference>
<dbReference type="PRINTS" id="PR00633">
    <property type="entry name" value="RCCNDNSATION"/>
</dbReference>
<comment type="caution">
    <text evidence="6">The sequence shown here is derived from an EMBL/GenBank/DDBJ whole genome shotgun (WGS) entry which is preliminary data.</text>
</comment>
<feature type="compositionally biased region" description="Pro residues" evidence="4">
    <location>
        <begin position="428"/>
        <end position="442"/>
    </location>
</feature>
<gene>
    <name evidence="6" type="primary">pim1</name>
    <name evidence="6" type="ORF">CTA1_3420</name>
</gene>
<evidence type="ECO:0000256" key="4">
    <source>
        <dbReference type="SAM" id="MobiDB-lite"/>
    </source>
</evidence>
<dbReference type="PANTHER" id="PTHR45982:SF1">
    <property type="entry name" value="REGULATOR OF CHROMOSOME CONDENSATION"/>
    <property type="match status" value="1"/>
</dbReference>
<dbReference type="PROSITE" id="PS50012">
    <property type="entry name" value="RCC1_3"/>
    <property type="match status" value="6"/>
</dbReference>
<evidence type="ECO:0000259" key="5">
    <source>
        <dbReference type="Pfam" id="PF25390"/>
    </source>
</evidence>